<evidence type="ECO:0000313" key="3">
    <source>
        <dbReference type="EMBL" id="CAD8208355.1"/>
    </source>
</evidence>
<dbReference type="EMBL" id="CAJJDP010000145">
    <property type="protein sequence ID" value="CAD8208355.1"/>
    <property type="molecule type" value="Genomic_DNA"/>
</dbReference>
<dbReference type="Proteomes" id="UP000683925">
    <property type="component" value="Unassembled WGS sequence"/>
</dbReference>
<dbReference type="GO" id="GO:0031491">
    <property type="term" value="F:nucleosome binding"/>
    <property type="evidence" value="ECO:0007669"/>
    <property type="project" value="TreeGrafter"/>
</dbReference>
<protein>
    <recommendedName>
        <fullName evidence="2">Protein HIRA</fullName>
    </recommendedName>
</protein>
<reference evidence="3" key="1">
    <citation type="submission" date="2021-01" db="EMBL/GenBank/DDBJ databases">
        <authorList>
            <consortium name="Genoscope - CEA"/>
            <person name="William W."/>
        </authorList>
    </citation>
    <scope>NUCLEOTIDE SEQUENCE</scope>
</reference>
<dbReference type="GO" id="GO:0006338">
    <property type="term" value="P:chromatin remodeling"/>
    <property type="evidence" value="ECO:0007669"/>
    <property type="project" value="TreeGrafter"/>
</dbReference>
<accession>A0A8S1Y3V0</accession>
<keyword evidence="1 2" id="KW-0853">WD repeat</keyword>
<dbReference type="AlphaFoldDB" id="A0A8S1Y3V0"/>
<keyword evidence="2" id="KW-0678">Repressor</keyword>
<dbReference type="InterPro" id="IPR031120">
    <property type="entry name" value="HIR1-like"/>
</dbReference>
<evidence type="ECO:0000256" key="2">
    <source>
        <dbReference type="RuleBase" id="RU364014"/>
    </source>
</evidence>
<name>A0A8S1Y3V0_PAROT</name>
<keyword evidence="2" id="KW-0677">Repeat</keyword>
<keyword evidence="2" id="KW-0805">Transcription regulation</keyword>
<comment type="similarity">
    <text evidence="2">Belongs to the WD repeat HIR1 family.</text>
</comment>
<dbReference type="GO" id="GO:0000417">
    <property type="term" value="C:HIR complex"/>
    <property type="evidence" value="ECO:0007669"/>
    <property type="project" value="TreeGrafter"/>
</dbReference>
<proteinExistence type="inferred from homology"/>
<dbReference type="Pfam" id="PF00400">
    <property type="entry name" value="WD40"/>
    <property type="match status" value="1"/>
</dbReference>
<dbReference type="GO" id="GO:0006351">
    <property type="term" value="P:DNA-templated transcription"/>
    <property type="evidence" value="ECO:0007669"/>
    <property type="project" value="InterPro"/>
</dbReference>
<feature type="repeat" description="WD" evidence="1">
    <location>
        <begin position="243"/>
        <end position="284"/>
    </location>
</feature>
<dbReference type="InterPro" id="IPR001680">
    <property type="entry name" value="WD40_rpt"/>
</dbReference>
<keyword evidence="2" id="KW-0156">Chromatin regulator</keyword>
<dbReference type="SMART" id="SM00320">
    <property type="entry name" value="WD40"/>
    <property type="match status" value="5"/>
</dbReference>
<dbReference type="OrthoDB" id="284411at2759"/>
<dbReference type="GO" id="GO:0000785">
    <property type="term" value="C:chromatin"/>
    <property type="evidence" value="ECO:0007669"/>
    <property type="project" value="TreeGrafter"/>
</dbReference>
<evidence type="ECO:0000313" key="4">
    <source>
        <dbReference type="Proteomes" id="UP000683925"/>
    </source>
</evidence>
<comment type="function">
    <text evidence="2">Required for replication-independent chromatin assembly and for the periodic repression of histone gene transcription during the cell cycle.</text>
</comment>
<comment type="subcellular location">
    <subcellularLocation>
        <location evidence="2">Nucleus</location>
    </subcellularLocation>
</comment>
<keyword evidence="2" id="KW-0539">Nucleus</keyword>
<dbReference type="PROSITE" id="PS50082">
    <property type="entry name" value="WD_REPEATS_2"/>
    <property type="match status" value="1"/>
</dbReference>
<comment type="caution">
    <text evidence="3">The sequence shown here is derived from an EMBL/GenBank/DDBJ whole genome shotgun (WGS) entry which is preliminary data.</text>
</comment>
<dbReference type="PROSITE" id="PS50294">
    <property type="entry name" value="WD_REPEATS_REGION"/>
    <property type="match status" value="1"/>
</dbReference>
<dbReference type="FunFam" id="2.130.10.10:FF:002839">
    <property type="entry name" value="Protein HIRA"/>
    <property type="match status" value="1"/>
</dbReference>
<evidence type="ECO:0000256" key="1">
    <source>
        <dbReference type="PROSITE-ProRule" id="PRU00221"/>
    </source>
</evidence>
<dbReference type="PANTHER" id="PTHR13831">
    <property type="entry name" value="MEMBER OF THE HIR1 FAMILY OF WD-REPEAT PROTEINS"/>
    <property type="match status" value="1"/>
</dbReference>
<keyword evidence="2" id="KW-0804">Transcription</keyword>
<gene>
    <name evidence="3" type="ORF">POCTA_138.1.T1440011</name>
</gene>
<organism evidence="3 4">
    <name type="scientific">Paramecium octaurelia</name>
    <dbReference type="NCBI Taxonomy" id="43137"/>
    <lineage>
        <taxon>Eukaryota</taxon>
        <taxon>Sar</taxon>
        <taxon>Alveolata</taxon>
        <taxon>Ciliophora</taxon>
        <taxon>Intramacronucleata</taxon>
        <taxon>Oligohymenophorea</taxon>
        <taxon>Peniculida</taxon>
        <taxon>Parameciidae</taxon>
        <taxon>Paramecium</taxon>
    </lineage>
</organism>
<dbReference type="GO" id="GO:0005634">
    <property type="term" value="C:nucleus"/>
    <property type="evidence" value="ECO:0007669"/>
    <property type="project" value="UniProtKB-SubCell"/>
</dbReference>
<dbReference type="PANTHER" id="PTHR13831:SF0">
    <property type="entry name" value="PROTEIN HIRA"/>
    <property type="match status" value="1"/>
</dbReference>
<sequence>MSCLTSYTANFRDWKKQYHGIIGPFCVLSDKKLPFIAETNYTSNFVTQKYEKLVPIIPNLLGLFLVGTQSLVRETTHKIQFSLPQNWIDNQSVISPRNIEVKSFDGYQPHFNKRQQSPQAMNSFADRFFHSSIVQQLMKKNQKQIIKLIYYKQQYVQSTTGLKSLSLSKKNILALGSGEEEDWLLLNEVDAQFNLHPIQIGKMEKRMISQLAWSPSGLYLATSNDKLIVWQFNGGNLSIYRTYQGHKLEITALCWSPDDQRIATASLDGNIFIYHIKQDGIQHKIDCGQKTVGICWDPFDKYIVSLKFDNTVNFYKIDNWKQEITVSLQIQGKQCTTKREDRKLDWSVDCRYLAVPNLDDKTIPTVAILDRNQNFQVVRTIVGPFSSINVVRFSPMLFKNSNSNEYFSVFAIGDNDGNISLWQINENQVDEQPFLLVKGHKKAGELIEDITWNQQGTVLIATTSKKYIIVIDFQLSLGQVLNEIEKQQAIKSLYGDLKNTIKQIRFYQPKINNENIKFADMQLEKIDIQDEFKNQIPDSTIQQREIPKQTQTQFKQVIVDGKKKLIPLDVNSSEPIIKKVEQQQPLLVIQQYEVLPKSYSFSMNNKTLLLEVQKQQQRIFNQAVYGTLIRCIENNTPKWIDYVEGQVKTIQYNDDLIVIYTDQALLYIENHKGMRQEAPFILPFLSQIVLSTKNHILCLQNTGEFKVINLNQKTILYEGDIKILMQHVYEWMDKKQLLNEDEKKGKQRIDPLIKANLKIDTEGYPLVEFLFKDYCVYTYHKQLRQWIKTKQIDVNNQNQDIKNLKKFNFNQYQTPPYNDAQIYKRLIQKSTIEDAINDIQQISKLEEQLKIYWSDGDIKTYEKALYTYIKKLCDTWPNNQEKLQNIIETMITNQNSAEYKYLRERVQDMEELKKKIIYILQQFPQTRDLILCLFPDYF</sequence>
<keyword evidence="4" id="KW-1185">Reference proteome</keyword>